<dbReference type="PANTHER" id="PTHR43236">
    <property type="entry name" value="ANTITOXIN HIGA1"/>
    <property type="match status" value="1"/>
</dbReference>
<reference evidence="2 3" key="1">
    <citation type="submission" date="2016-12" db="EMBL/GenBank/DDBJ databases">
        <authorList>
            <person name="Song W.-J."/>
            <person name="Kurnit D.M."/>
        </authorList>
    </citation>
    <scope>NUCLEOTIDE SEQUENCE [LARGE SCALE GENOMIC DNA]</scope>
    <source>
        <strain evidence="2 3">DSM 12503</strain>
    </source>
</reference>
<accession>A0A1M7YLE0</accession>
<dbReference type="PANTHER" id="PTHR43236:SF1">
    <property type="entry name" value="BLL7220 PROTEIN"/>
    <property type="match status" value="1"/>
</dbReference>
<dbReference type="Proteomes" id="UP000184612">
    <property type="component" value="Unassembled WGS sequence"/>
</dbReference>
<evidence type="ECO:0000259" key="1">
    <source>
        <dbReference type="Pfam" id="PF06114"/>
    </source>
</evidence>
<dbReference type="EMBL" id="FRFD01000013">
    <property type="protein sequence ID" value="SHO53450.1"/>
    <property type="molecule type" value="Genomic_DNA"/>
</dbReference>
<gene>
    <name evidence="2" type="ORF">SAMN02745217_04129</name>
</gene>
<dbReference type="STRING" id="1121345.SAMN02745217_04129"/>
<evidence type="ECO:0000313" key="2">
    <source>
        <dbReference type="EMBL" id="SHO53450.1"/>
    </source>
</evidence>
<protein>
    <recommendedName>
        <fullName evidence="1">IrrE N-terminal-like domain-containing protein</fullName>
    </recommendedName>
</protein>
<dbReference type="RefSeq" id="WP_073590758.1">
    <property type="nucleotide sequence ID" value="NZ_FRFD01000013.1"/>
</dbReference>
<keyword evidence="3" id="KW-1185">Reference proteome</keyword>
<dbReference type="Pfam" id="PF06114">
    <property type="entry name" value="Peptidase_M78"/>
    <property type="match status" value="1"/>
</dbReference>
<dbReference type="AlphaFoldDB" id="A0A1M7YLE0"/>
<organism evidence="2 3">
    <name type="scientific">Anaerocolumna xylanovorans DSM 12503</name>
    <dbReference type="NCBI Taxonomy" id="1121345"/>
    <lineage>
        <taxon>Bacteria</taxon>
        <taxon>Bacillati</taxon>
        <taxon>Bacillota</taxon>
        <taxon>Clostridia</taxon>
        <taxon>Lachnospirales</taxon>
        <taxon>Lachnospiraceae</taxon>
        <taxon>Anaerocolumna</taxon>
    </lineage>
</organism>
<dbReference type="InterPro" id="IPR052345">
    <property type="entry name" value="Rad_response_metalloprotease"/>
</dbReference>
<dbReference type="InterPro" id="IPR010359">
    <property type="entry name" value="IrrE_HExxH"/>
</dbReference>
<sequence>MKSKRIISNPISKANEVRSQYNYEISAKVNLFQIIDNMNIRYRECFLGDKIMGACKAEGLHRLIAVDPNIEYNGRKRFTIAHELGHLIMHQGRHSCTDDMMNELKTSNMIETEANDFASELLLPHRALQEYLKIEDVSSKLVEKVSKQYETSLSAAAVALIKNCIDEVAIYYHDGERLEWKIRSKELKLTLEDCITCSDITRKSMQDGQATGEVDAEKWFKVNDEDMTCVEDTMYFTHLKKFMTIIRIER</sequence>
<proteinExistence type="predicted"/>
<feature type="domain" description="IrrE N-terminal-like" evidence="1">
    <location>
        <begin position="61"/>
        <end position="159"/>
    </location>
</feature>
<dbReference type="Gene3D" id="1.10.10.2910">
    <property type="match status" value="1"/>
</dbReference>
<evidence type="ECO:0000313" key="3">
    <source>
        <dbReference type="Proteomes" id="UP000184612"/>
    </source>
</evidence>
<name>A0A1M7YLE0_9FIRM</name>